<organism evidence="3 4">
    <name type="scientific">Desulfofundulus thermobenzoicus</name>
    <dbReference type="NCBI Taxonomy" id="29376"/>
    <lineage>
        <taxon>Bacteria</taxon>
        <taxon>Bacillati</taxon>
        <taxon>Bacillota</taxon>
        <taxon>Clostridia</taxon>
        <taxon>Eubacteriales</taxon>
        <taxon>Peptococcaceae</taxon>
        <taxon>Desulfofundulus</taxon>
    </lineage>
</organism>
<accession>A0A6N7IVV1</accession>
<proteinExistence type="predicted"/>
<feature type="domain" description="DUF5940" evidence="2">
    <location>
        <begin position="343"/>
        <end position="477"/>
    </location>
</feature>
<dbReference type="SUPFAM" id="SSF53901">
    <property type="entry name" value="Thiolase-like"/>
    <property type="match status" value="1"/>
</dbReference>
<gene>
    <name evidence="3" type="ORF">GFC01_15260</name>
</gene>
<name>A0A6N7IVV1_9FIRM</name>
<evidence type="ECO:0000313" key="3">
    <source>
        <dbReference type="EMBL" id="MQL53597.1"/>
    </source>
</evidence>
<feature type="domain" description="Beta-ketoacyl-[acyl-carrier-protein] synthase III N-terminal" evidence="1">
    <location>
        <begin position="251"/>
        <end position="322"/>
    </location>
</feature>
<sequence>MGFPVVKRVSYILAHTPDLVRYGSKPVREIPKDSSLLEKITSHLRTYKDAVAYPPHQVFLGNMRPEQLWEINQPWFEHPVPGARRTGPWGEIMPQNEFYGLMKIVDEFDLLLLEEGFTAAVTPLLAGHPLITEDDLGRLGNGVSMEQLKGEIAGGALPIYDGGNLVGCMRPGHDEDENLTAGILLENLACKASGVLALRQVLHSYDGGPESIDYVMNCGEEGVGDRYQRGAGNLAKAMAELSWCRNSSGADIKAFCCSPVHTLVLAASLVQSGVFNTVAVVGGGSLAKLGMKMRGHLSKSTPIMEDVLGALAIIVGRDDGHNPQIRLDSVGKHDVAASSAPQAIMESLVLKPLDRMGLKVTDIGKYATEMHNPEITEPAGSGNVPRNNYRMIGGLAVMRKWLTPADLESFEKKYGMPGFSPTQGHIASAVPFLGHAREMILKGEIKNAMFLGKGSLFLAKMTRLSDGMSFILERNGG</sequence>
<dbReference type="Gene3D" id="3.40.47.10">
    <property type="match status" value="1"/>
</dbReference>
<dbReference type="GO" id="GO:0006633">
    <property type="term" value="P:fatty acid biosynthetic process"/>
    <property type="evidence" value="ECO:0007669"/>
    <property type="project" value="InterPro"/>
</dbReference>
<dbReference type="Proteomes" id="UP000441717">
    <property type="component" value="Unassembled WGS sequence"/>
</dbReference>
<dbReference type="Pfam" id="PF08545">
    <property type="entry name" value="ACP_syn_III"/>
    <property type="match status" value="1"/>
</dbReference>
<dbReference type="NCBIfam" id="NF040746">
    <property type="entry name" value="reduct_C_beta"/>
    <property type="match status" value="1"/>
</dbReference>
<protein>
    <submittedName>
        <fullName evidence="3">Glycine reductase</fullName>
    </submittedName>
</protein>
<comment type="caution">
    <text evidence="3">The sequence shown here is derived from an EMBL/GenBank/DDBJ whole genome shotgun (WGS) entry which is preliminary data.</text>
</comment>
<dbReference type="GO" id="GO:0004315">
    <property type="term" value="F:3-oxoacyl-[acyl-carrier-protein] synthase activity"/>
    <property type="evidence" value="ECO:0007669"/>
    <property type="project" value="InterPro"/>
</dbReference>
<evidence type="ECO:0000259" key="1">
    <source>
        <dbReference type="Pfam" id="PF08545"/>
    </source>
</evidence>
<dbReference type="InterPro" id="IPR045984">
    <property type="entry name" value="DUF5940"/>
</dbReference>
<dbReference type="EMBL" id="WHYR01000056">
    <property type="protein sequence ID" value="MQL53597.1"/>
    <property type="molecule type" value="Genomic_DNA"/>
</dbReference>
<dbReference type="InterPro" id="IPR016039">
    <property type="entry name" value="Thiolase-like"/>
</dbReference>
<evidence type="ECO:0000313" key="4">
    <source>
        <dbReference type="Proteomes" id="UP000441717"/>
    </source>
</evidence>
<dbReference type="AlphaFoldDB" id="A0A6N7IVV1"/>
<evidence type="ECO:0000259" key="2">
    <source>
        <dbReference type="Pfam" id="PF19364"/>
    </source>
</evidence>
<keyword evidence="4" id="KW-1185">Reference proteome</keyword>
<reference evidence="3 4" key="1">
    <citation type="submission" date="2019-10" db="EMBL/GenBank/DDBJ databases">
        <title>Comparative genomics of sulfur disproportionating microorganisms.</title>
        <authorList>
            <person name="Ward L.M."/>
            <person name="Bertran E."/>
            <person name="Johnston D."/>
        </authorList>
    </citation>
    <scope>NUCLEOTIDE SEQUENCE [LARGE SCALE GENOMIC DNA]</scope>
    <source>
        <strain evidence="3 4">DSM 14055</strain>
    </source>
</reference>
<dbReference type="RefSeq" id="WP_152948061.1">
    <property type="nucleotide sequence ID" value="NZ_WHYR01000056.1"/>
</dbReference>
<dbReference type="InterPro" id="IPR013751">
    <property type="entry name" value="ACP_syn_III_N"/>
</dbReference>
<dbReference type="Pfam" id="PF19364">
    <property type="entry name" value="DUF5940"/>
    <property type="match status" value="1"/>
</dbReference>
<dbReference type="OrthoDB" id="9762068at2"/>